<keyword evidence="4" id="KW-0804">Transcription</keyword>
<dbReference type="GO" id="GO:0008233">
    <property type="term" value="F:peptidase activity"/>
    <property type="evidence" value="ECO:0007669"/>
    <property type="project" value="UniProtKB-KW"/>
</dbReference>
<evidence type="ECO:0000256" key="7">
    <source>
        <dbReference type="SAM" id="Phobius"/>
    </source>
</evidence>
<keyword evidence="1" id="KW-0862">Zinc</keyword>
<protein>
    <submittedName>
        <fullName evidence="9">Minor extracellular protease vpr</fullName>
    </submittedName>
</protein>
<proteinExistence type="predicted"/>
<feature type="region of interest" description="Disordered" evidence="6">
    <location>
        <begin position="1"/>
        <end position="22"/>
    </location>
</feature>
<evidence type="ECO:0000313" key="9">
    <source>
        <dbReference type="EMBL" id="KAJ6437103.1"/>
    </source>
</evidence>
<dbReference type="Proteomes" id="UP001163105">
    <property type="component" value="Unassembled WGS sequence"/>
</dbReference>
<keyword evidence="2" id="KW-0805">Transcription regulation</keyword>
<feature type="compositionally biased region" description="Polar residues" evidence="6">
    <location>
        <begin position="1"/>
        <end position="12"/>
    </location>
</feature>
<dbReference type="GO" id="GO:0006508">
    <property type="term" value="P:proteolysis"/>
    <property type="evidence" value="ECO:0007669"/>
    <property type="project" value="UniProtKB-KW"/>
</dbReference>
<keyword evidence="7" id="KW-0472">Membrane</keyword>
<dbReference type="Pfam" id="PF04082">
    <property type="entry name" value="Fungal_trans"/>
    <property type="match status" value="1"/>
</dbReference>
<dbReference type="EMBL" id="JAQHRD010000014">
    <property type="protein sequence ID" value="KAJ6437103.1"/>
    <property type="molecule type" value="Genomic_DNA"/>
</dbReference>
<dbReference type="GO" id="GO:0006351">
    <property type="term" value="P:DNA-templated transcription"/>
    <property type="evidence" value="ECO:0007669"/>
    <property type="project" value="InterPro"/>
</dbReference>
<comment type="caution">
    <text evidence="9">The sequence shown here is derived from an EMBL/GenBank/DDBJ whole genome shotgun (WGS) entry which is preliminary data.</text>
</comment>
<dbReference type="GO" id="GO:0003677">
    <property type="term" value="F:DNA binding"/>
    <property type="evidence" value="ECO:0007669"/>
    <property type="project" value="UniProtKB-KW"/>
</dbReference>
<evidence type="ECO:0000256" key="6">
    <source>
        <dbReference type="SAM" id="MobiDB-lite"/>
    </source>
</evidence>
<dbReference type="PANTHER" id="PTHR47663:SF1">
    <property type="entry name" value="XYLANOLYTIC TRANSCRIPTIONAL ACTIVATOR XLNR-RELATED"/>
    <property type="match status" value="1"/>
</dbReference>
<evidence type="ECO:0000313" key="10">
    <source>
        <dbReference type="Proteomes" id="UP001163105"/>
    </source>
</evidence>
<gene>
    <name evidence="9" type="ORF">O9K51_10402</name>
</gene>
<reference evidence="9" key="1">
    <citation type="submission" date="2023-01" db="EMBL/GenBank/DDBJ databases">
        <title>The growth and conidiation of Purpureocillium lavendulum are regulated by nitrogen source and histone H3K14 acetylation.</title>
        <authorList>
            <person name="Tang P."/>
            <person name="Han J."/>
            <person name="Zhang C."/>
            <person name="Tang P."/>
            <person name="Qi F."/>
            <person name="Zhang K."/>
            <person name="Liang L."/>
        </authorList>
    </citation>
    <scope>NUCLEOTIDE SEQUENCE</scope>
    <source>
        <strain evidence="9">YMF1.00683</strain>
    </source>
</reference>
<evidence type="ECO:0000256" key="1">
    <source>
        <dbReference type="ARBA" id="ARBA00022833"/>
    </source>
</evidence>
<evidence type="ECO:0000256" key="4">
    <source>
        <dbReference type="ARBA" id="ARBA00023163"/>
    </source>
</evidence>
<dbReference type="InterPro" id="IPR007219">
    <property type="entry name" value="XnlR_reg_dom"/>
</dbReference>
<dbReference type="SMART" id="SM00906">
    <property type="entry name" value="Fungal_trans"/>
    <property type="match status" value="1"/>
</dbReference>
<feature type="compositionally biased region" description="Basic and acidic residues" evidence="6">
    <location>
        <begin position="121"/>
        <end position="134"/>
    </location>
</feature>
<dbReference type="CDD" id="cd12148">
    <property type="entry name" value="fungal_TF_MHR"/>
    <property type="match status" value="1"/>
</dbReference>
<keyword evidence="9" id="KW-0645">Protease</keyword>
<dbReference type="GO" id="GO:0008270">
    <property type="term" value="F:zinc ion binding"/>
    <property type="evidence" value="ECO:0007669"/>
    <property type="project" value="InterPro"/>
</dbReference>
<feature type="region of interest" description="Disordered" evidence="6">
    <location>
        <begin position="121"/>
        <end position="155"/>
    </location>
</feature>
<dbReference type="InterPro" id="IPR051439">
    <property type="entry name" value="XlnR/Xlr1"/>
</dbReference>
<feature type="transmembrane region" description="Helical" evidence="7">
    <location>
        <begin position="350"/>
        <end position="372"/>
    </location>
</feature>
<organism evidence="9 10">
    <name type="scientific">Purpureocillium lavendulum</name>
    <dbReference type="NCBI Taxonomy" id="1247861"/>
    <lineage>
        <taxon>Eukaryota</taxon>
        <taxon>Fungi</taxon>
        <taxon>Dikarya</taxon>
        <taxon>Ascomycota</taxon>
        <taxon>Pezizomycotina</taxon>
        <taxon>Sordariomycetes</taxon>
        <taxon>Hypocreomycetidae</taxon>
        <taxon>Hypocreales</taxon>
        <taxon>Ophiocordycipitaceae</taxon>
        <taxon>Purpureocillium</taxon>
    </lineage>
</organism>
<dbReference type="AlphaFoldDB" id="A0AB34FDJ5"/>
<dbReference type="PANTHER" id="PTHR47663">
    <property type="entry name" value="XYLANOLYTIC TRANSCRIPTIONAL ACTIVATOR XLNR-RELATED"/>
    <property type="match status" value="1"/>
</dbReference>
<accession>A0AB34FDJ5</accession>
<feature type="domain" description="Xylanolytic transcriptional activator regulatory" evidence="8">
    <location>
        <begin position="182"/>
        <end position="279"/>
    </location>
</feature>
<keyword evidence="9" id="KW-0378">Hydrolase</keyword>
<name>A0AB34FDJ5_9HYPO</name>
<evidence type="ECO:0000259" key="8">
    <source>
        <dbReference type="SMART" id="SM00906"/>
    </source>
</evidence>
<evidence type="ECO:0000256" key="3">
    <source>
        <dbReference type="ARBA" id="ARBA00023125"/>
    </source>
</evidence>
<keyword evidence="7" id="KW-0812">Transmembrane</keyword>
<keyword evidence="3" id="KW-0238">DNA-binding</keyword>
<evidence type="ECO:0000256" key="2">
    <source>
        <dbReference type="ARBA" id="ARBA00023015"/>
    </source>
</evidence>
<keyword evidence="7" id="KW-1133">Transmembrane helix</keyword>
<keyword evidence="10" id="KW-1185">Reference proteome</keyword>
<sequence>MAESAPTATPDSGSLRPEEQPGPADTACYKFLWPVLPYTRKIISSSVASELLDLFLTEPGSSLFGGASAYILTTVFRKKSVLHPTSPRQTSPALLAAILWARVVDSLYKLTTSLVSERDPDRWRRTHGGLREESDLTSPNDIAPKAYPDTTPANEPAGDIDDVLTYILLSIAISGSHFKSDCSKWWSKAVRLAITLRLNREDERCSATIVPCVNPVCSCQRRPMEASALDTERKEERRRVFWLLYSLDRHLSLSFNEVLSIPDSYCEVYAPLPELIWENLDAVTPSEVPALYSTHILHVLHVLLYGKWDAIAMLEDDDGWITSKRFTQCTSHAIAASQSLSTILAIDPELAFMSYLFGICLLQGSFIFLLFADRLPQLGPNESVQQACENIIRAHEVCVVTLSTEFQV</sequence>
<evidence type="ECO:0000256" key="5">
    <source>
        <dbReference type="ARBA" id="ARBA00023242"/>
    </source>
</evidence>
<keyword evidence="5" id="KW-0539">Nucleus</keyword>